<name>A0A7M7K5N6_VARDE</name>
<sequence>MGDLRGCSDRGLHILAGALERLCTGKLQLTPRETLEPVENLYKMQEPVSGKMAEKGYAMPCKAKVITNYQKWFASEGRFRLELDPDDRKSTNLGNGNLNRALDNVKEELRRRHQDKSTTRKGRQVNSNIRSDVLRIVKESLRRNFRKSVMIVS</sequence>
<dbReference type="GeneID" id="111250504"/>
<dbReference type="RefSeq" id="XP_022661608.1">
    <property type="nucleotide sequence ID" value="XM_022805873.1"/>
</dbReference>
<dbReference type="AlphaFoldDB" id="A0A7M7K5N6"/>
<evidence type="ECO:0000313" key="1">
    <source>
        <dbReference type="EnsemblMetazoa" id="XP_022661608"/>
    </source>
</evidence>
<protein>
    <submittedName>
        <fullName evidence="1">Uncharacterized protein</fullName>
    </submittedName>
</protein>
<dbReference type="EnsemblMetazoa" id="XM_022805873">
    <property type="protein sequence ID" value="XP_022661608"/>
    <property type="gene ID" value="LOC111250504"/>
</dbReference>
<evidence type="ECO:0000313" key="2">
    <source>
        <dbReference type="Proteomes" id="UP000594260"/>
    </source>
</evidence>
<organism evidence="1 2">
    <name type="scientific">Varroa destructor</name>
    <name type="common">Honeybee mite</name>
    <dbReference type="NCBI Taxonomy" id="109461"/>
    <lineage>
        <taxon>Eukaryota</taxon>
        <taxon>Metazoa</taxon>
        <taxon>Ecdysozoa</taxon>
        <taxon>Arthropoda</taxon>
        <taxon>Chelicerata</taxon>
        <taxon>Arachnida</taxon>
        <taxon>Acari</taxon>
        <taxon>Parasitiformes</taxon>
        <taxon>Mesostigmata</taxon>
        <taxon>Gamasina</taxon>
        <taxon>Dermanyssoidea</taxon>
        <taxon>Varroidae</taxon>
        <taxon>Varroa</taxon>
    </lineage>
</organism>
<dbReference type="KEGG" id="vde:111250504"/>
<dbReference type="EnsemblMetazoa" id="XM_022805874">
    <property type="protein sequence ID" value="XP_022661609"/>
    <property type="gene ID" value="LOC111250504"/>
</dbReference>
<dbReference type="Proteomes" id="UP000594260">
    <property type="component" value="Unplaced"/>
</dbReference>
<accession>A0A7M7K5N6</accession>
<proteinExistence type="predicted"/>
<dbReference type="RefSeq" id="XP_022661609.1">
    <property type="nucleotide sequence ID" value="XM_022805874.1"/>
</dbReference>
<keyword evidence="2" id="KW-1185">Reference proteome</keyword>
<dbReference type="InParanoid" id="A0A7M7K5N6"/>
<reference evidence="1" key="1">
    <citation type="submission" date="2021-01" db="UniProtKB">
        <authorList>
            <consortium name="EnsemblMetazoa"/>
        </authorList>
    </citation>
    <scope>IDENTIFICATION</scope>
</reference>